<evidence type="ECO:0000313" key="1">
    <source>
        <dbReference type="EMBL" id="RCK70217.1"/>
    </source>
</evidence>
<dbReference type="PANTHER" id="PTHR34387:SF1">
    <property type="entry name" value="PERIPLASMIC IMMUNOGENIC PROTEIN"/>
    <property type="match status" value="1"/>
</dbReference>
<dbReference type="Gene3D" id="3.30.110.170">
    <property type="entry name" value="Protein of unknown function (DUF541), domain 1"/>
    <property type="match status" value="1"/>
</dbReference>
<gene>
    <name evidence="1" type="ORF">DT076_05970</name>
</gene>
<reference evidence="1 2" key="1">
    <citation type="submission" date="2018-07" db="EMBL/GenBank/DDBJ databases">
        <title>Desertimonas flava gen. nov. sp. nov.</title>
        <authorList>
            <person name="Liu S."/>
        </authorList>
    </citation>
    <scope>NUCLEOTIDE SEQUENCE [LARGE SCALE GENOMIC DNA]</scope>
    <source>
        <strain evidence="1 2">16Sb5-5</strain>
    </source>
</reference>
<dbReference type="GO" id="GO:0006974">
    <property type="term" value="P:DNA damage response"/>
    <property type="evidence" value="ECO:0007669"/>
    <property type="project" value="TreeGrafter"/>
</dbReference>
<name>A0A367YWV3_9ACTN</name>
<evidence type="ECO:0000313" key="2">
    <source>
        <dbReference type="Proteomes" id="UP000252770"/>
    </source>
</evidence>
<proteinExistence type="predicted"/>
<sequence>MSQVEVTVRGRYSAFQPPERGTVHLTVTLEGPKEPSVHGGVAEAVGAVTERVRPLHDPAAGPVTWWASDQLRTWARRPWNSEGKQLPLVFHASADVRVKFADFSVLSRWLAEVLQVRGVRVNRIEWALTEARKTELTHRVRAQAVADARQKAQAYADALGLGAVTAVAVADAGMLGQGLEPSNGAPPVAFARAGAASGGAAEVAFAPEDVEVSAAVDARFLAG</sequence>
<protein>
    <submittedName>
        <fullName evidence="1">SIMPL domain-containing protein</fullName>
    </submittedName>
</protein>
<dbReference type="PANTHER" id="PTHR34387">
    <property type="entry name" value="SLR1258 PROTEIN"/>
    <property type="match status" value="1"/>
</dbReference>
<dbReference type="EMBL" id="QOUI01000003">
    <property type="protein sequence ID" value="RCK70217.1"/>
    <property type="molecule type" value="Genomic_DNA"/>
</dbReference>
<dbReference type="Pfam" id="PF04402">
    <property type="entry name" value="SIMPL"/>
    <property type="match status" value="1"/>
</dbReference>
<dbReference type="Gene3D" id="3.30.70.2970">
    <property type="entry name" value="Protein of unknown function (DUF541), domain 2"/>
    <property type="match status" value="1"/>
</dbReference>
<dbReference type="InterPro" id="IPR052022">
    <property type="entry name" value="26kDa_periplasmic_antigen"/>
</dbReference>
<organism evidence="1 2">
    <name type="scientific">Desertihabitans brevis</name>
    <dbReference type="NCBI Taxonomy" id="2268447"/>
    <lineage>
        <taxon>Bacteria</taxon>
        <taxon>Bacillati</taxon>
        <taxon>Actinomycetota</taxon>
        <taxon>Actinomycetes</taxon>
        <taxon>Propionibacteriales</taxon>
        <taxon>Propionibacteriaceae</taxon>
        <taxon>Desertihabitans</taxon>
    </lineage>
</organism>
<dbReference type="Proteomes" id="UP000252770">
    <property type="component" value="Unassembled WGS sequence"/>
</dbReference>
<dbReference type="InterPro" id="IPR007497">
    <property type="entry name" value="SIMPL/DUF541"/>
</dbReference>
<keyword evidence="2" id="KW-1185">Reference proteome</keyword>
<accession>A0A367YWV3</accession>
<dbReference type="RefSeq" id="WP_114125759.1">
    <property type="nucleotide sequence ID" value="NZ_QOUI01000003.1"/>
</dbReference>
<dbReference type="AlphaFoldDB" id="A0A367YWV3"/>
<comment type="caution">
    <text evidence="1">The sequence shown here is derived from an EMBL/GenBank/DDBJ whole genome shotgun (WGS) entry which is preliminary data.</text>
</comment>